<dbReference type="InParanoid" id="A0A2G5EGA4"/>
<organism evidence="1 2">
    <name type="scientific">Aquilegia coerulea</name>
    <name type="common">Rocky mountain columbine</name>
    <dbReference type="NCBI Taxonomy" id="218851"/>
    <lineage>
        <taxon>Eukaryota</taxon>
        <taxon>Viridiplantae</taxon>
        <taxon>Streptophyta</taxon>
        <taxon>Embryophyta</taxon>
        <taxon>Tracheophyta</taxon>
        <taxon>Spermatophyta</taxon>
        <taxon>Magnoliopsida</taxon>
        <taxon>Ranunculales</taxon>
        <taxon>Ranunculaceae</taxon>
        <taxon>Thalictroideae</taxon>
        <taxon>Aquilegia</taxon>
    </lineage>
</organism>
<keyword evidence="2" id="KW-1185">Reference proteome</keyword>
<sequence>MNVRIYLLNSEEMSRIEQPCNVITKIPKILINKSQIVEMRNVYNIFRTPLKLQTSAHQKSQLLLLH</sequence>
<dbReference type="AlphaFoldDB" id="A0A2G5EGA4"/>
<name>A0A2G5EGA4_AQUCA</name>
<proteinExistence type="predicted"/>
<gene>
    <name evidence="1" type="ORF">AQUCO_00900972v1</name>
</gene>
<protein>
    <submittedName>
        <fullName evidence="1">Uncharacterized protein</fullName>
    </submittedName>
</protein>
<reference evidence="1 2" key="1">
    <citation type="submission" date="2017-09" db="EMBL/GenBank/DDBJ databases">
        <title>WGS assembly of Aquilegia coerulea Goldsmith.</title>
        <authorList>
            <person name="Hodges S."/>
            <person name="Kramer E."/>
            <person name="Nordborg M."/>
            <person name="Tomkins J."/>
            <person name="Borevitz J."/>
            <person name="Derieg N."/>
            <person name="Yan J."/>
            <person name="Mihaltcheva S."/>
            <person name="Hayes R.D."/>
            <person name="Rokhsar D."/>
        </authorList>
    </citation>
    <scope>NUCLEOTIDE SEQUENCE [LARGE SCALE GENOMIC DNA]</scope>
    <source>
        <strain evidence="2">cv. Goldsmith</strain>
    </source>
</reference>
<dbReference type="Proteomes" id="UP000230069">
    <property type="component" value="Unassembled WGS sequence"/>
</dbReference>
<evidence type="ECO:0000313" key="1">
    <source>
        <dbReference type="EMBL" id="PIA54750.1"/>
    </source>
</evidence>
<accession>A0A2G5EGA4</accession>
<evidence type="ECO:0000313" key="2">
    <source>
        <dbReference type="Proteomes" id="UP000230069"/>
    </source>
</evidence>
<dbReference type="EMBL" id="KZ305026">
    <property type="protein sequence ID" value="PIA54750.1"/>
    <property type="molecule type" value="Genomic_DNA"/>
</dbReference>